<keyword evidence="2" id="KW-1185">Reference proteome</keyword>
<reference evidence="1 2" key="1">
    <citation type="submission" date="2015-07" db="EMBL/GenBank/DDBJ databases">
        <authorList>
            <person name="O'Brien H.E."/>
            <person name="Thakur S."/>
            <person name="Gong Y."/>
            <person name="Wang P.W."/>
            <person name="Guttman D.S."/>
        </authorList>
    </citation>
    <scope>NUCLEOTIDE SEQUENCE [LARGE SCALE GENOMIC DNA]</scope>
    <source>
        <strain evidence="1 2">107</strain>
    </source>
</reference>
<gene>
    <name evidence="1" type="ORF">AC499_0830</name>
</gene>
<comment type="caution">
    <text evidence="1">The sequence shown here is derived from an EMBL/GenBank/DDBJ whole genome shotgun (WGS) entry which is preliminary data.</text>
</comment>
<sequence length="72" mass="8550">MATIENRFRVASCVQALEQATERKIARHLFETRQLPQISDGGIGNINFMKIRIYELPNWHVTYCWKMILRLE</sequence>
<evidence type="ECO:0000313" key="1">
    <source>
        <dbReference type="EMBL" id="KPC17628.1"/>
    </source>
</evidence>
<evidence type="ECO:0000313" key="2">
    <source>
        <dbReference type="Proteomes" id="UP000037943"/>
    </source>
</evidence>
<organism evidence="1 2">
    <name type="scientific">Pseudomonas amygdali pv. lachrymans</name>
    <name type="common">Pseudomonas syringae pv. lachrymans</name>
    <dbReference type="NCBI Taxonomy" id="53707"/>
    <lineage>
        <taxon>Bacteria</taxon>
        <taxon>Pseudomonadati</taxon>
        <taxon>Pseudomonadota</taxon>
        <taxon>Gammaproteobacteria</taxon>
        <taxon>Pseudomonadales</taxon>
        <taxon>Pseudomonadaceae</taxon>
        <taxon>Pseudomonas</taxon>
        <taxon>Pseudomonas amygdali</taxon>
    </lineage>
</organism>
<protein>
    <submittedName>
        <fullName evidence="1">Uncharacterized protein</fullName>
    </submittedName>
</protein>
<reference evidence="1 2" key="2">
    <citation type="submission" date="2015-10" db="EMBL/GenBank/DDBJ databases">
        <title>Comparative genomics and high-throughput reverse genetic screens identify a new phytobacterial MAMP and an Arabidopsis receptor required for immune elicitation.</title>
        <authorList>
            <person name="Mott G.A."/>
            <person name="Thakur S."/>
            <person name="Wang P.W."/>
            <person name="Desveaux D."/>
            <person name="Guttman D.S."/>
        </authorList>
    </citation>
    <scope>NUCLEOTIDE SEQUENCE [LARGE SCALE GENOMIC DNA]</scope>
    <source>
        <strain evidence="1 2">107</strain>
    </source>
</reference>
<accession>A0ABR5KS53</accession>
<proteinExistence type="predicted"/>
<dbReference type="EMBL" id="LGLK01000057">
    <property type="protein sequence ID" value="KPC17628.1"/>
    <property type="molecule type" value="Genomic_DNA"/>
</dbReference>
<name>A0ABR5KS53_PSEAV</name>
<dbReference type="Proteomes" id="UP000037943">
    <property type="component" value="Unassembled WGS sequence"/>
</dbReference>